<proteinExistence type="inferred from homology"/>
<evidence type="ECO:0000256" key="5">
    <source>
        <dbReference type="ARBA" id="ARBA00022833"/>
    </source>
</evidence>
<feature type="signal peptide" evidence="7">
    <location>
        <begin position="1"/>
        <end position="19"/>
    </location>
</feature>
<dbReference type="CDD" id="cd06238">
    <property type="entry name" value="M14-like"/>
    <property type="match status" value="1"/>
</dbReference>
<evidence type="ECO:0000313" key="10">
    <source>
        <dbReference type="Proteomes" id="UP001597086"/>
    </source>
</evidence>
<keyword evidence="9" id="KW-0121">Carboxypeptidase</keyword>
<dbReference type="GO" id="GO:0004180">
    <property type="term" value="F:carboxypeptidase activity"/>
    <property type="evidence" value="ECO:0007669"/>
    <property type="project" value="UniProtKB-KW"/>
</dbReference>
<comment type="cofactor">
    <cofactor evidence="1">
        <name>Zn(2+)</name>
        <dbReference type="ChEBI" id="CHEBI:29105"/>
    </cofactor>
</comment>
<dbReference type="Proteomes" id="UP001597086">
    <property type="component" value="Unassembled WGS sequence"/>
</dbReference>
<dbReference type="Gene3D" id="3.40.630.10">
    <property type="entry name" value="Zn peptidases"/>
    <property type="match status" value="1"/>
</dbReference>
<evidence type="ECO:0000256" key="6">
    <source>
        <dbReference type="ARBA" id="ARBA00023049"/>
    </source>
</evidence>
<evidence type="ECO:0000256" key="2">
    <source>
        <dbReference type="ARBA" id="ARBA00005988"/>
    </source>
</evidence>
<dbReference type="PANTHER" id="PTHR11705">
    <property type="entry name" value="PROTEASE FAMILY M14 CARBOXYPEPTIDASE A,B"/>
    <property type="match status" value="1"/>
</dbReference>
<dbReference type="EC" id="3.4.17.-" evidence="9"/>
<protein>
    <submittedName>
        <fullName evidence="9">M14 metallopeptidase family protein</fullName>
        <ecNumber evidence="9">3.4.17.-</ecNumber>
    </submittedName>
</protein>
<dbReference type="InterPro" id="IPR000834">
    <property type="entry name" value="Peptidase_M14"/>
</dbReference>
<evidence type="ECO:0000259" key="8">
    <source>
        <dbReference type="Pfam" id="PF00246"/>
    </source>
</evidence>
<feature type="chain" id="PRO_5046282177" evidence="7">
    <location>
        <begin position="20"/>
        <end position="826"/>
    </location>
</feature>
<evidence type="ECO:0000256" key="7">
    <source>
        <dbReference type="SAM" id="SignalP"/>
    </source>
</evidence>
<dbReference type="CDD" id="cd03143">
    <property type="entry name" value="A4_beta-galactosidase_middle_domain"/>
    <property type="match status" value="1"/>
</dbReference>
<dbReference type="RefSeq" id="WP_386117401.1">
    <property type="nucleotide sequence ID" value="NZ_JBHTKM010000063.1"/>
</dbReference>
<comment type="similarity">
    <text evidence="2">Belongs to the peptidase M14 family.</text>
</comment>
<comment type="caution">
    <text evidence="9">The sequence shown here is derived from an EMBL/GenBank/DDBJ whole genome shotgun (WGS) entry which is preliminary data.</text>
</comment>
<keyword evidence="4 9" id="KW-0378">Hydrolase</keyword>
<sequence>MQKLMLALVVLFTFQLSLVSQNLQSPSEFLGYPIGSQFSRNHQIVDYFKAVAAARPKQVKFESYGTTNERRALNLAYISSEENIKNLETIRTNNLKNIGLLDGKATSSEVAIVWLSYNVHGNEASSSEAAMLTLYNLLTKHNDLLKNTVVIIDPSVNPDGRDRYVNWYNQTADNIYNTDAQASEHQEPWPGGRPNHYLFDLNRDWVWATQVETQQRLKVYNQWMPHVHVDFHEQGINEPYYFAPAAEPFHEIITDWQRDFQTEIGKNHAKYFDAEGWLFFTRERFDLFYPSYGDTYPTYMGAMGMTYEQGGHGRAGLGILNDEGHILTLVERLTHHTTTGLSTIEMASKNAKQLNTEFKKFFNNASLNYKSYVVQGESNHINSLKELLTTHQIQFEKPEADKVSGYQYSTGKKGQMTINNSALVIHSDQPKGKMVKVLFEPNAKLSDSLTYDITAWSLPYAYGLEAIASTIKVKSNTNFTTKNQPALNDAYGYVSAWNSMNDAQFLAELLQQNFKVRFTEKPFRSKDSKFERGSLIITKGDNKHIENAVSQLQRIAKTFNQELTEIHSGFSQTTPDIGSPDIKLINKQKVAVLSGEGTSSLSYGEVWYFFEQDLHYPLTSINTAHLARTNLDAYHVLILPNGNYRNVLSEKTMTKLKDWVRSGGKLIAIDGALRNFDRDEDLNLSSKRSENNTETPLLTSYADRERAYSNHLITGAIFKAKVDNTHPMAFGYEQDYFTLKQGSHNYNLLSKGYNVAYLNNTQVFSGFAGQEALKQLDQTLIFGEEPFGNGSFIYMVDNTLFRNFWENGKLFLANSIFMVNNNAFEL</sequence>
<keyword evidence="5" id="KW-0862">Zinc</keyword>
<evidence type="ECO:0000256" key="4">
    <source>
        <dbReference type="ARBA" id="ARBA00022801"/>
    </source>
</evidence>
<dbReference type="SUPFAM" id="SSF53187">
    <property type="entry name" value="Zn-dependent exopeptidases"/>
    <property type="match status" value="1"/>
</dbReference>
<feature type="domain" description="Peptidase M14" evidence="8">
    <location>
        <begin position="44"/>
        <end position="210"/>
    </location>
</feature>
<evidence type="ECO:0000256" key="3">
    <source>
        <dbReference type="ARBA" id="ARBA00022670"/>
    </source>
</evidence>
<keyword evidence="6" id="KW-0482">Metalloprotease</keyword>
<name>A0ABW3KRR1_9FLAO</name>
<dbReference type="EMBL" id="JBHTKM010000063">
    <property type="protein sequence ID" value="MFD1016520.1"/>
    <property type="molecule type" value="Genomic_DNA"/>
</dbReference>
<dbReference type="PANTHER" id="PTHR11705:SF143">
    <property type="entry name" value="SLL0236 PROTEIN"/>
    <property type="match status" value="1"/>
</dbReference>
<accession>A0ABW3KRR1</accession>
<gene>
    <name evidence="9" type="ORF">ACFQ13_11360</name>
</gene>
<evidence type="ECO:0000313" key="9">
    <source>
        <dbReference type="EMBL" id="MFD1016520.1"/>
    </source>
</evidence>
<keyword evidence="3" id="KW-0645">Protease</keyword>
<dbReference type="Pfam" id="PF00246">
    <property type="entry name" value="Peptidase_M14"/>
    <property type="match status" value="1"/>
</dbReference>
<dbReference type="SUPFAM" id="SSF52317">
    <property type="entry name" value="Class I glutamine amidotransferase-like"/>
    <property type="match status" value="1"/>
</dbReference>
<dbReference type="InterPro" id="IPR029062">
    <property type="entry name" value="Class_I_gatase-like"/>
</dbReference>
<evidence type="ECO:0000256" key="1">
    <source>
        <dbReference type="ARBA" id="ARBA00001947"/>
    </source>
</evidence>
<keyword evidence="7" id="KW-0732">Signal</keyword>
<reference evidence="10" key="1">
    <citation type="journal article" date="2019" name="Int. J. Syst. Evol. Microbiol.">
        <title>The Global Catalogue of Microorganisms (GCM) 10K type strain sequencing project: providing services to taxonomists for standard genome sequencing and annotation.</title>
        <authorList>
            <consortium name="The Broad Institute Genomics Platform"/>
            <consortium name="The Broad Institute Genome Sequencing Center for Infectious Disease"/>
            <person name="Wu L."/>
            <person name="Ma J."/>
        </authorList>
    </citation>
    <scope>NUCLEOTIDE SEQUENCE [LARGE SCALE GENOMIC DNA]</scope>
    <source>
        <strain evidence="10">CCUG 56098</strain>
    </source>
</reference>
<keyword evidence="10" id="KW-1185">Reference proteome</keyword>
<organism evidence="9 10">
    <name type="scientific">Winogradskyella rapida</name>
    <dbReference type="NCBI Taxonomy" id="549701"/>
    <lineage>
        <taxon>Bacteria</taxon>
        <taxon>Pseudomonadati</taxon>
        <taxon>Bacteroidota</taxon>
        <taxon>Flavobacteriia</taxon>
        <taxon>Flavobacteriales</taxon>
        <taxon>Flavobacteriaceae</taxon>
        <taxon>Winogradskyella</taxon>
    </lineage>
</organism>
<dbReference type="Gene3D" id="3.40.50.880">
    <property type="match status" value="1"/>
</dbReference>